<feature type="region of interest" description="Disordered" evidence="1">
    <location>
        <begin position="60"/>
        <end position="122"/>
    </location>
</feature>
<evidence type="ECO:0000313" key="3">
    <source>
        <dbReference type="RefSeq" id="XP_052111844.1"/>
    </source>
</evidence>
<reference evidence="2" key="1">
    <citation type="journal article" date="2016" name="Nat. Genet.">
        <title>The genome sequences of Arachis duranensis and Arachis ipaensis, the diploid ancestors of cultivated peanut.</title>
        <authorList>
            <person name="Bertioli D.J."/>
            <person name="Cannon S.B."/>
            <person name="Froenicke L."/>
            <person name="Huang G."/>
            <person name="Farmer A.D."/>
            <person name="Cannon E.K."/>
            <person name="Liu X."/>
            <person name="Gao D."/>
            <person name="Clevenger J."/>
            <person name="Dash S."/>
            <person name="Ren L."/>
            <person name="Moretzsohn M.C."/>
            <person name="Shirasawa K."/>
            <person name="Huang W."/>
            <person name="Vidigal B."/>
            <person name="Abernathy B."/>
            <person name="Chu Y."/>
            <person name="Niederhuth C.E."/>
            <person name="Umale P."/>
            <person name="Araujo A.C."/>
            <person name="Kozik A."/>
            <person name="Kim K.D."/>
            <person name="Burow M.D."/>
            <person name="Varshney R.K."/>
            <person name="Wang X."/>
            <person name="Zhang X."/>
            <person name="Barkley N."/>
            <person name="Guimaraes P.M."/>
            <person name="Isobe S."/>
            <person name="Guo B."/>
            <person name="Liao B."/>
            <person name="Stalker H.T."/>
            <person name="Schmitz R.J."/>
            <person name="Scheffler B.E."/>
            <person name="Leal-Bertioli S.C."/>
            <person name="Xun X."/>
            <person name="Jackson S.A."/>
            <person name="Michelmore R."/>
            <person name="Ozias-Akins P."/>
        </authorList>
    </citation>
    <scope>NUCLEOTIDE SEQUENCE [LARGE SCALE GENOMIC DNA]</scope>
    <source>
        <strain evidence="2">cv. V14167</strain>
    </source>
</reference>
<protein>
    <submittedName>
        <fullName evidence="3">Villin-3-like</fullName>
    </submittedName>
</protein>
<gene>
    <name evidence="3" type="primary">LOC107469136</name>
</gene>
<keyword evidence="2" id="KW-1185">Reference proteome</keyword>
<sequence length="122" mass="12695">MEEFRAASQKLGDGVGVKFLMQSTGLGMIAGQSQDRLNGLNQEGPRQRAEALAALNFAFKSSSGTKSSSPKTTGRSQGSQRAAAVAALSQVLTVEKKKQSPDSSPVATRSPVVETSTSGHTK</sequence>
<feature type="compositionally biased region" description="Low complexity" evidence="1">
    <location>
        <begin position="60"/>
        <end position="76"/>
    </location>
</feature>
<dbReference type="Proteomes" id="UP000515211">
    <property type="component" value="Chromosome 10"/>
</dbReference>
<evidence type="ECO:0000313" key="2">
    <source>
        <dbReference type="Proteomes" id="UP000515211"/>
    </source>
</evidence>
<dbReference type="RefSeq" id="XP_052111844.1">
    <property type="nucleotide sequence ID" value="XM_052255884.1"/>
</dbReference>
<accession>A0A9C6WMY1</accession>
<dbReference type="GeneID" id="107469136"/>
<name>A0A9C6WMY1_ARADU</name>
<reference evidence="3" key="2">
    <citation type="submission" date="2025-08" db="UniProtKB">
        <authorList>
            <consortium name="RefSeq"/>
        </authorList>
    </citation>
    <scope>IDENTIFICATION</scope>
    <source>
        <tissue evidence="3">Whole plant</tissue>
    </source>
</reference>
<dbReference type="KEGG" id="adu:107469136"/>
<dbReference type="AlphaFoldDB" id="A0A9C6WMY1"/>
<evidence type="ECO:0000256" key="1">
    <source>
        <dbReference type="SAM" id="MobiDB-lite"/>
    </source>
</evidence>
<feature type="compositionally biased region" description="Polar residues" evidence="1">
    <location>
        <begin position="101"/>
        <end position="122"/>
    </location>
</feature>
<organism evidence="2 3">
    <name type="scientific">Arachis duranensis</name>
    <name type="common">Wild peanut</name>
    <dbReference type="NCBI Taxonomy" id="130453"/>
    <lineage>
        <taxon>Eukaryota</taxon>
        <taxon>Viridiplantae</taxon>
        <taxon>Streptophyta</taxon>
        <taxon>Embryophyta</taxon>
        <taxon>Tracheophyta</taxon>
        <taxon>Spermatophyta</taxon>
        <taxon>Magnoliopsida</taxon>
        <taxon>eudicotyledons</taxon>
        <taxon>Gunneridae</taxon>
        <taxon>Pentapetalae</taxon>
        <taxon>rosids</taxon>
        <taxon>fabids</taxon>
        <taxon>Fabales</taxon>
        <taxon>Fabaceae</taxon>
        <taxon>Papilionoideae</taxon>
        <taxon>50 kb inversion clade</taxon>
        <taxon>dalbergioids sensu lato</taxon>
        <taxon>Dalbergieae</taxon>
        <taxon>Pterocarpus clade</taxon>
        <taxon>Arachis</taxon>
    </lineage>
</organism>
<proteinExistence type="predicted"/>